<reference evidence="3" key="1">
    <citation type="submission" date="2021-06" db="EMBL/GenBank/DDBJ databases">
        <title>Parelaphostrongylus tenuis whole genome reference sequence.</title>
        <authorList>
            <person name="Garwood T.J."/>
            <person name="Larsen P.A."/>
            <person name="Fountain-Jones N.M."/>
            <person name="Garbe J.R."/>
            <person name="Macchietto M.G."/>
            <person name="Kania S.A."/>
            <person name="Gerhold R.W."/>
            <person name="Richards J.E."/>
            <person name="Wolf T.M."/>
        </authorList>
    </citation>
    <scope>NUCLEOTIDE SEQUENCE</scope>
    <source>
        <strain evidence="3">MNPRO001-30</strain>
        <tissue evidence="3">Meninges</tissue>
    </source>
</reference>
<evidence type="ECO:0000256" key="1">
    <source>
        <dbReference type="ARBA" id="ARBA00006274"/>
    </source>
</evidence>
<dbReference type="GO" id="GO:0019509">
    <property type="term" value="P:L-methionine salvage from methylthioadenosine"/>
    <property type="evidence" value="ECO:0007669"/>
    <property type="project" value="TreeGrafter"/>
</dbReference>
<keyword evidence="4" id="KW-1185">Reference proteome</keyword>
<evidence type="ECO:0000259" key="2">
    <source>
        <dbReference type="SMART" id="SM01007"/>
    </source>
</evidence>
<organism evidence="3 4">
    <name type="scientific">Parelaphostrongylus tenuis</name>
    <name type="common">Meningeal worm</name>
    <dbReference type="NCBI Taxonomy" id="148309"/>
    <lineage>
        <taxon>Eukaryota</taxon>
        <taxon>Metazoa</taxon>
        <taxon>Ecdysozoa</taxon>
        <taxon>Nematoda</taxon>
        <taxon>Chromadorea</taxon>
        <taxon>Rhabditida</taxon>
        <taxon>Rhabditina</taxon>
        <taxon>Rhabditomorpha</taxon>
        <taxon>Strongyloidea</taxon>
        <taxon>Metastrongylidae</taxon>
        <taxon>Parelaphostrongylus</taxon>
    </lineage>
</organism>
<dbReference type="InterPro" id="IPR036409">
    <property type="entry name" value="Aldolase_II/adducin_N_sf"/>
</dbReference>
<dbReference type="SUPFAM" id="SSF53639">
    <property type="entry name" value="AraD/HMP-PK domain-like"/>
    <property type="match status" value="1"/>
</dbReference>
<evidence type="ECO:0000313" key="4">
    <source>
        <dbReference type="Proteomes" id="UP001196413"/>
    </source>
</evidence>
<comment type="caution">
    <text evidence="3">The sequence shown here is derived from an EMBL/GenBank/DDBJ whole genome shotgun (WGS) entry which is preliminary data.</text>
</comment>
<protein>
    <recommendedName>
        <fullName evidence="2">Class II aldolase/adducin N-terminal domain-containing protein</fullName>
    </recommendedName>
</protein>
<feature type="domain" description="Class II aldolase/adducin N-terminal" evidence="2">
    <location>
        <begin position="30"/>
        <end position="171"/>
    </location>
</feature>
<accession>A0AAD5N5B5</accession>
<gene>
    <name evidence="3" type="ORF">KIN20_021493</name>
</gene>
<dbReference type="GO" id="GO:0046570">
    <property type="term" value="F:methylthioribulose 1-phosphate dehydratase activity"/>
    <property type="evidence" value="ECO:0007669"/>
    <property type="project" value="TreeGrafter"/>
</dbReference>
<dbReference type="Pfam" id="PF00596">
    <property type="entry name" value="Aldolase_II"/>
    <property type="match status" value="1"/>
</dbReference>
<dbReference type="Proteomes" id="UP001196413">
    <property type="component" value="Unassembled WGS sequence"/>
</dbReference>
<dbReference type="PANTHER" id="PTHR10640">
    <property type="entry name" value="METHYLTHIORIBULOSE-1-PHOSPHATE DEHYDRATASE"/>
    <property type="match status" value="1"/>
</dbReference>
<dbReference type="GO" id="GO:0005737">
    <property type="term" value="C:cytoplasm"/>
    <property type="evidence" value="ECO:0007669"/>
    <property type="project" value="TreeGrafter"/>
</dbReference>
<dbReference type="Gene3D" id="3.40.225.10">
    <property type="entry name" value="Class II aldolase/adducin N-terminal domain"/>
    <property type="match status" value="1"/>
</dbReference>
<name>A0AAD5N5B5_PARTN</name>
<comment type="similarity">
    <text evidence="1">Belongs to the aldolase class II family. Adducin subfamily.</text>
</comment>
<dbReference type="PANTHER" id="PTHR10640:SF7">
    <property type="entry name" value="METHYLTHIORIBULOSE-1-PHOSPHATE DEHYDRATASE"/>
    <property type="match status" value="1"/>
</dbReference>
<dbReference type="InterPro" id="IPR001303">
    <property type="entry name" value="Aldolase_II/adducin_N"/>
</dbReference>
<dbReference type="AlphaFoldDB" id="A0AAD5N5B5"/>
<dbReference type="SMART" id="SM01007">
    <property type="entry name" value="Aldolase_II"/>
    <property type="match status" value="1"/>
</dbReference>
<proteinExistence type="inferred from homology"/>
<evidence type="ECO:0000313" key="3">
    <source>
        <dbReference type="EMBL" id="KAJ1362077.1"/>
    </source>
</evidence>
<sequence length="173" mass="19616">MASFVDDPNFKEMLPEDFPHTHDEQPMDLELFVELMTRFYELGWMRGTGGAMGCIAGDKLLISPSALQKDRLKTSDIFVYDLRNKNQAQRPANPKVDVSSCSVLFSLIMRRTGSKCVIHTHSKAANLVTQLVKSDLFEISHQEYIKGVYDPFTGKKSQLPRHLEYSCDSKPVT</sequence>
<dbReference type="EMBL" id="JAHQIW010004364">
    <property type="protein sequence ID" value="KAJ1362077.1"/>
    <property type="molecule type" value="Genomic_DNA"/>
</dbReference>